<dbReference type="Pfam" id="PF02310">
    <property type="entry name" value="B12-binding"/>
    <property type="match status" value="1"/>
</dbReference>
<dbReference type="Gene3D" id="3.20.20.20">
    <property type="entry name" value="Dihydropteroate synthase-like"/>
    <property type="match status" value="1"/>
</dbReference>
<keyword evidence="15 20" id="KW-0862">Zinc</keyword>
<dbReference type="Pfam" id="PF00809">
    <property type="entry name" value="Pterin_bind"/>
    <property type="match status" value="1"/>
</dbReference>
<evidence type="ECO:0000256" key="4">
    <source>
        <dbReference type="ARBA" id="ARBA00005178"/>
    </source>
</evidence>
<evidence type="ECO:0000256" key="1">
    <source>
        <dbReference type="ARBA" id="ARBA00001700"/>
    </source>
</evidence>
<dbReference type="Gene3D" id="3.20.20.330">
    <property type="entry name" value="Homocysteine-binding-like domain"/>
    <property type="match status" value="1"/>
</dbReference>
<evidence type="ECO:0000256" key="9">
    <source>
        <dbReference type="ARBA" id="ARBA00022603"/>
    </source>
</evidence>
<keyword evidence="17" id="KW-0170">Cobalt</keyword>
<proteinExistence type="inferred from homology"/>
<dbReference type="PANTHER" id="PTHR45833:SF1">
    <property type="entry name" value="METHIONINE SYNTHASE"/>
    <property type="match status" value="1"/>
</dbReference>
<dbReference type="SUPFAM" id="SSF82282">
    <property type="entry name" value="Homocysteine S-methyltransferase"/>
    <property type="match status" value="1"/>
</dbReference>
<sequence>MNIRELLKNGPLILDGATGTNLQKMGMPMGVCPEQWIIENREVMQRLEREFIEAGSQVIYAPTFGANRMKLGEYHLENHVESMNKTLVQIAREVAGDRCLVAGDITMTGQMLAPVGNIDFDDMVDCYKEQAKAMEEAGVDLFVIETMMHIGEARAALLAVKEVSSLPVIVTMTVESSGRTMYGTSAAAALVTLESMGADAVGLNCSTGPDQMISLIRKMRDYATVPLVVKPNAGLPVLSGNETTYTMDKEDFALHMKALVEAGASIVGGCCGTTPEYIRRLRETVQGMDVFIPDKKSVRALTGERCLLQIPLDGPFKVIGERINPTGKKVLKEELKKGCYDSVQAMAVSQVENGAQILDINVGMSGIDEKQTMLQALNAVNEVVDVPLCIDSSDPEVVEAALRRYHGRALVNSVSCEKIKLEQLLPAVKKYGAMFIMLPLTDEGLPENFLQRRENLDRIMDKALKLGFEREDMVADGLVATLGANAGAGLDTLQTIRYCHDTLKIATVCGLSNISFGLPDRSYVNSIFLALAISRGLTMAIANPSQELLMRSAFAADLVMNKPEASLRYIENAASYKKESGEPGNTQGSDRSAVGADTKKTEPFSVKEVQREVMGDIYDDVIKGRKKMISQHIQGALDKGASPASILDESLIPAINQVGEYFNAKTYFLPQLMISAETMRKGVAVLEPLLQEDARSVGWTVVIATVEGDIHDIGKNLVAMMMKNYGFNVIDLGKDVPARQIIDAAKEHHADIIALSALMTTTMQRMRDVVNLARQEGIGAKIIIGGAVITQDYADEIGADGYSEDAVGAVALVRRLMENP</sequence>
<evidence type="ECO:0000256" key="6">
    <source>
        <dbReference type="ARBA" id="ARBA00010854"/>
    </source>
</evidence>
<comment type="pathway">
    <text evidence="4">Amino-acid biosynthesis; L-methionine biosynthesis via de novo pathway; L-methionine from L-homocysteine (MetH route): step 1/1.</text>
</comment>
<dbReference type="InterPro" id="IPR003726">
    <property type="entry name" value="HCY_dom"/>
</dbReference>
<evidence type="ECO:0000256" key="15">
    <source>
        <dbReference type="ARBA" id="ARBA00022833"/>
    </source>
</evidence>
<dbReference type="SUPFAM" id="SSF51717">
    <property type="entry name" value="Dihydropteroate synthetase-like"/>
    <property type="match status" value="1"/>
</dbReference>
<dbReference type="PROSITE" id="PS51337">
    <property type="entry name" value="B12_BINDING_NTER"/>
    <property type="match status" value="1"/>
</dbReference>
<dbReference type="RefSeq" id="WP_183772783.1">
    <property type="nucleotide sequence ID" value="NZ_JACHFW010000004.1"/>
</dbReference>
<keyword evidence="27" id="KW-1185">Reference proteome</keyword>
<evidence type="ECO:0000313" key="27">
    <source>
        <dbReference type="Proteomes" id="UP000543642"/>
    </source>
</evidence>
<feature type="binding site" evidence="20">
    <location>
        <position position="271"/>
    </location>
    <ligand>
        <name>Zn(2+)</name>
        <dbReference type="ChEBI" id="CHEBI:29105"/>
    </ligand>
</feature>
<comment type="cofactor">
    <cofactor evidence="2 20">
        <name>Zn(2+)</name>
        <dbReference type="ChEBI" id="CHEBI:29105"/>
    </cofactor>
</comment>
<dbReference type="GO" id="GO:0005829">
    <property type="term" value="C:cytosol"/>
    <property type="evidence" value="ECO:0007669"/>
    <property type="project" value="TreeGrafter"/>
</dbReference>
<evidence type="ECO:0000259" key="22">
    <source>
        <dbReference type="PROSITE" id="PS50970"/>
    </source>
</evidence>
<evidence type="ECO:0000259" key="23">
    <source>
        <dbReference type="PROSITE" id="PS50972"/>
    </source>
</evidence>
<dbReference type="SUPFAM" id="SSF47644">
    <property type="entry name" value="Methionine synthase domain"/>
    <property type="match status" value="1"/>
</dbReference>
<feature type="domain" description="B12-binding N-terminal" evidence="25">
    <location>
        <begin position="604"/>
        <end position="698"/>
    </location>
</feature>
<keyword evidence="16" id="KW-0486">Methionine biosynthesis</keyword>
<evidence type="ECO:0000256" key="3">
    <source>
        <dbReference type="ARBA" id="ARBA00001956"/>
    </source>
</evidence>
<dbReference type="Pfam" id="PF02574">
    <property type="entry name" value="S-methyl_trans"/>
    <property type="match status" value="1"/>
</dbReference>
<comment type="cofactor">
    <cofactor evidence="3">
        <name>methylcob(III)alamin</name>
        <dbReference type="ChEBI" id="CHEBI:28115"/>
    </cofactor>
</comment>
<evidence type="ECO:0000256" key="19">
    <source>
        <dbReference type="ARBA" id="ARBA00031040"/>
    </source>
</evidence>
<evidence type="ECO:0000256" key="14">
    <source>
        <dbReference type="ARBA" id="ARBA00022723"/>
    </source>
</evidence>
<evidence type="ECO:0000256" key="13">
    <source>
        <dbReference type="ARBA" id="ARBA00022691"/>
    </source>
</evidence>
<evidence type="ECO:0000256" key="5">
    <source>
        <dbReference type="ARBA" id="ARBA00010398"/>
    </source>
</evidence>
<dbReference type="EC" id="2.1.1.13" evidence="7"/>
<keyword evidence="13" id="KW-0949">S-adenosyl-L-methionine</keyword>
<keyword evidence="9 20" id="KW-0489">Methyltransferase</keyword>
<dbReference type="GO" id="GO:0031419">
    <property type="term" value="F:cobalamin binding"/>
    <property type="evidence" value="ECO:0007669"/>
    <property type="project" value="UniProtKB-KW"/>
</dbReference>
<keyword evidence="14 20" id="KW-0479">Metal-binding</keyword>
<dbReference type="CDD" id="cd02070">
    <property type="entry name" value="corrinoid_protein_B12-BD"/>
    <property type="match status" value="1"/>
</dbReference>
<feature type="binding site" evidence="20">
    <location>
        <position position="270"/>
    </location>
    <ligand>
        <name>Zn(2+)</name>
        <dbReference type="ChEBI" id="CHEBI:29105"/>
    </ligand>
</feature>
<feature type="binding site" evidence="20">
    <location>
        <position position="205"/>
    </location>
    <ligand>
        <name>Zn(2+)</name>
        <dbReference type="ChEBI" id="CHEBI:29105"/>
    </ligand>
</feature>
<dbReference type="InterPro" id="IPR036594">
    <property type="entry name" value="Meth_synthase_dom"/>
</dbReference>
<dbReference type="Pfam" id="PF02607">
    <property type="entry name" value="B12-binding_2"/>
    <property type="match status" value="1"/>
</dbReference>
<dbReference type="UniPathway" id="UPA00051">
    <property type="reaction ID" value="UER00081"/>
</dbReference>
<evidence type="ECO:0000256" key="20">
    <source>
        <dbReference type="PROSITE-ProRule" id="PRU00333"/>
    </source>
</evidence>
<keyword evidence="11" id="KW-0846">Cobalamin</keyword>
<dbReference type="PROSITE" id="PS51332">
    <property type="entry name" value="B12_BINDING"/>
    <property type="match status" value="1"/>
</dbReference>
<evidence type="ECO:0000256" key="18">
    <source>
        <dbReference type="ARBA" id="ARBA00025552"/>
    </source>
</evidence>
<evidence type="ECO:0000256" key="21">
    <source>
        <dbReference type="SAM" id="MobiDB-lite"/>
    </source>
</evidence>
<evidence type="ECO:0000256" key="16">
    <source>
        <dbReference type="ARBA" id="ARBA00023167"/>
    </source>
</evidence>
<dbReference type="PROSITE" id="PS50970">
    <property type="entry name" value="HCY"/>
    <property type="match status" value="1"/>
</dbReference>
<organism evidence="26 27">
    <name type="scientific">Catenibacillus scindens</name>
    <dbReference type="NCBI Taxonomy" id="673271"/>
    <lineage>
        <taxon>Bacteria</taxon>
        <taxon>Bacillati</taxon>
        <taxon>Bacillota</taxon>
        <taxon>Clostridia</taxon>
        <taxon>Lachnospirales</taxon>
        <taxon>Lachnospiraceae</taxon>
        <taxon>Catenibacillus</taxon>
    </lineage>
</organism>
<feature type="domain" description="Pterin-binding" evidence="23">
    <location>
        <begin position="316"/>
        <end position="582"/>
    </location>
</feature>
<keyword evidence="10" id="KW-0028">Amino-acid biosynthesis</keyword>
<evidence type="ECO:0000256" key="7">
    <source>
        <dbReference type="ARBA" id="ARBA00012032"/>
    </source>
</evidence>
<dbReference type="PROSITE" id="PS50972">
    <property type="entry name" value="PTERIN_BINDING"/>
    <property type="match status" value="1"/>
</dbReference>
<comment type="function">
    <text evidence="18">Catalyzes the transfer of a methyl group from methyl-cobalamin to homocysteine, yielding enzyme-bound cob(I)alamin and methionine. Subsequently, remethylates the cofactor using methyltetrahydrofolate.</text>
</comment>
<name>A0A7W8M584_9FIRM</name>
<dbReference type="AlphaFoldDB" id="A0A7W8M584"/>
<dbReference type="InterPro" id="IPR036724">
    <property type="entry name" value="Cobalamin-bd_sf"/>
</dbReference>
<comment type="similarity">
    <text evidence="6">Belongs to the methylamine corrinoid protein family.</text>
</comment>
<dbReference type="Gene3D" id="1.10.1240.10">
    <property type="entry name" value="Methionine synthase domain"/>
    <property type="match status" value="1"/>
</dbReference>
<evidence type="ECO:0000256" key="8">
    <source>
        <dbReference type="ARBA" id="ARBA00013998"/>
    </source>
</evidence>
<evidence type="ECO:0000256" key="2">
    <source>
        <dbReference type="ARBA" id="ARBA00001947"/>
    </source>
</evidence>
<evidence type="ECO:0000256" key="12">
    <source>
        <dbReference type="ARBA" id="ARBA00022679"/>
    </source>
</evidence>
<evidence type="ECO:0000259" key="24">
    <source>
        <dbReference type="PROSITE" id="PS51332"/>
    </source>
</evidence>
<dbReference type="GO" id="GO:0008705">
    <property type="term" value="F:methionine synthase activity"/>
    <property type="evidence" value="ECO:0007669"/>
    <property type="project" value="UniProtKB-EC"/>
</dbReference>
<evidence type="ECO:0000256" key="17">
    <source>
        <dbReference type="ARBA" id="ARBA00023285"/>
    </source>
</evidence>
<evidence type="ECO:0000256" key="11">
    <source>
        <dbReference type="ARBA" id="ARBA00022628"/>
    </source>
</evidence>
<dbReference type="SUPFAM" id="SSF52242">
    <property type="entry name" value="Cobalamin (vitamin B12)-binding domain"/>
    <property type="match status" value="1"/>
</dbReference>
<dbReference type="EMBL" id="JACHFW010000004">
    <property type="protein sequence ID" value="MBB5264262.1"/>
    <property type="molecule type" value="Genomic_DNA"/>
</dbReference>
<keyword evidence="12 20" id="KW-0808">Transferase</keyword>
<feature type="domain" description="B12-binding" evidence="24">
    <location>
        <begin position="698"/>
        <end position="820"/>
    </location>
</feature>
<dbReference type="SMART" id="SM01018">
    <property type="entry name" value="B12-binding_2"/>
    <property type="match status" value="1"/>
</dbReference>
<comment type="catalytic activity">
    <reaction evidence="1">
        <text>(6S)-5-methyl-5,6,7,8-tetrahydrofolate + L-homocysteine = (6S)-5,6,7,8-tetrahydrofolate + L-methionine</text>
        <dbReference type="Rhea" id="RHEA:11172"/>
        <dbReference type="ChEBI" id="CHEBI:18608"/>
        <dbReference type="ChEBI" id="CHEBI:57453"/>
        <dbReference type="ChEBI" id="CHEBI:57844"/>
        <dbReference type="ChEBI" id="CHEBI:58199"/>
        <dbReference type="EC" id="2.1.1.13"/>
    </reaction>
</comment>
<dbReference type="InterPro" id="IPR003759">
    <property type="entry name" value="Cbl-bd_cap"/>
</dbReference>
<dbReference type="InterPro" id="IPR036589">
    <property type="entry name" value="HCY_dom_sf"/>
</dbReference>
<feature type="domain" description="Hcy-binding" evidence="22">
    <location>
        <begin position="1"/>
        <end position="285"/>
    </location>
</feature>
<evidence type="ECO:0000313" key="26">
    <source>
        <dbReference type="EMBL" id="MBB5264262.1"/>
    </source>
</evidence>
<dbReference type="InterPro" id="IPR017215">
    <property type="entry name" value="MetH_bac"/>
</dbReference>
<dbReference type="InterPro" id="IPR050554">
    <property type="entry name" value="Met_Synthase/Corrinoid"/>
</dbReference>
<dbReference type="InterPro" id="IPR000489">
    <property type="entry name" value="Pterin-binding_dom"/>
</dbReference>
<feature type="region of interest" description="Disordered" evidence="21">
    <location>
        <begin position="578"/>
        <end position="600"/>
    </location>
</feature>
<gene>
    <name evidence="26" type="ORF">HNP82_001373</name>
</gene>
<evidence type="ECO:0000259" key="25">
    <source>
        <dbReference type="PROSITE" id="PS51337"/>
    </source>
</evidence>
<dbReference type="GO" id="GO:0046653">
    <property type="term" value="P:tetrahydrofolate metabolic process"/>
    <property type="evidence" value="ECO:0007669"/>
    <property type="project" value="TreeGrafter"/>
</dbReference>
<reference evidence="26 27" key="1">
    <citation type="submission" date="2020-08" db="EMBL/GenBank/DDBJ databases">
        <title>Genomic Encyclopedia of Type Strains, Phase IV (KMG-IV): sequencing the most valuable type-strain genomes for metagenomic binning, comparative biology and taxonomic classification.</title>
        <authorList>
            <person name="Goeker M."/>
        </authorList>
    </citation>
    <scope>NUCLEOTIDE SEQUENCE [LARGE SCALE GENOMIC DNA]</scope>
    <source>
        <strain evidence="26 27">DSM 106146</strain>
    </source>
</reference>
<dbReference type="GO" id="GO:0032259">
    <property type="term" value="P:methylation"/>
    <property type="evidence" value="ECO:0007669"/>
    <property type="project" value="UniProtKB-KW"/>
</dbReference>
<dbReference type="FunFam" id="3.40.50.280:FF:000003">
    <property type="entry name" value="Dimethylamine methyltransferase corrinoid protein"/>
    <property type="match status" value="1"/>
</dbReference>
<dbReference type="Proteomes" id="UP000543642">
    <property type="component" value="Unassembled WGS sequence"/>
</dbReference>
<dbReference type="GO" id="GO:0050667">
    <property type="term" value="P:homocysteine metabolic process"/>
    <property type="evidence" value="ECO:0007669"/>
    <property type="project" value="TreeGrafter"/>
</dbReference>
<dbReference type="GO" id="GO:0046872">
    <property type="term" value="F:metal ion binding"/>
    <property type="evidence" value="ECO:0007669"/>
    <property type="project" value="UniProtKB-KW"/>
</dbReference>
<dbReference type="Gene3D" id="3.40.50.280">
    <property type="entry name" value="Cobalamin-binding domain"/>
    <property type="match status" value="1"/>
</dbReference>
<dbReference type="InterPro" id="IPR006158">
    <property type="entry name" value="Cobalamin-bd"/>
</dbReference>
<evidence type="ECO:0000256" key="10">
    <source>
        <dbReference type="ARBA" id="ARBA00022605"/>
    </source>
</evidence>
<accession>A0A7W8M584</accession>
<dbReference type="InterPro" id="IPR011005">
    <property type="entry name" value="Dihydropteroate_synth-like_sf"/>
</dbReference>
<dbReference type="PANTHER" id="PTHR45833">
    <property type="entry name" value="METHIONINE SYNTHASE"/>
    <property type="match status" value="1"/>
</dbReference>
<comment type="similarity">
    <text evidence="5">Belongs to the vitamin-B12 dependent methionine synthase family.</text>
</comment>
<dbReference type="PIRSF" id="PIRSF037472">
    <property type="entry name" value="DHPS_mtfrase"/>
    <property type="match status" value="1"/>
</dbReference>
<comment type="caution">
    <text evidence="26">The sequence shown here is derived from an EMBL/GenBank/DDBJ whole genome shotgun (WGS) entry which is preliminary data.</text>
</comment>
<protein>
    <recommendedName>
        <fullName evidence="8">Methionine synthase</fullName>
        <ecNumber evidence="7">2.1.1.13</ecNumber>
    </recommendedName>
    <alternativeName>
        <fullName evidence="19">5-methyltetrahydrofolate--homocysteine methyltransferase</fullName>
    </alternativeName>
</protein>